<dbReference type="GO" id="GO:0000940">
    <property type="term" value="C:outer kinetochore"/>
    <property type="evidence" value="ECO:0007669"/>
    <property type="project" value="InterPro"/>
</dbReference>
<keyword evidence="11" id="KW-0131">Cell cycle</keyword>
<evidence type="ECO:0000313" key="14">
    <source>
        <dbReference type="Proteomes" id="UP000664940"/>
    </source>
</evidence>
<sequence length="89" mass="10041">MDPIRSLCTKLRSVAVTLDRETTRLQRALEGKDSDFEDYAVRILNDLHSEVRTLKILSKYNTNLATTPVAVKTMPPSKAFLTRCEGQNS</sequence>
<evidence type="ECO:0000256" key="12">
    <source>
        <dbReference type="ARBA" id="ARBA00023328"/>
    </source>
</evidence>
<evidence type="ECO:0000256" key="4">
    <source>
        <dbReference type="ARBA" id="ARBA00022454"/>
    </source>
</evidence>
<keyword evidence="7" id="KW-0493">Microtubule</keyword>
<evidence type="ECO:0000256" key="9">
    <source>
        <dbReference type="ARBA" id="ARBA00022838"/>
    </source>
</evidence>
<evidence type="ECO:0000256" key="1">
    <source>
        <dbReference type="ARBA" id="ARBA00004186"/>
    </source>
</evidence>
<accession>A0A834ELW2</accession>
<protein>
    <submittedName>
        <fullName evidence="13">Spindle and kinetochore associated complex subunit 3</fullName>
    </submittedName>
</protein>
<proteinExistence type="inferred from homology"/>
<evidence type="ECO:0000256" key="3">
    <source>
        <dbReference type="ARBA" id="ARBA00007716"/>
    </source>
</evidence>
<comment type="caution">
    <text evidence="13">The sequence shown here is derived from an EMBL/GenBank/DDBJ whole genome shotgun (WGS) entry which is preliminary data.</text>
</comment>
<evidence type="ECO:0000256" key="11">
    <source>
        <dbReference type="ARBA" id="ARBA00023306"/>
    </source>
</evidence>
<keyword evidence="5" id="KW-0963">Cytoplasm</keyword>
<evidence type="ECO:0000313" key="13">
    <source>
        <dbReference type="EMBL" id="KAF6121701.1"/>
    </source>
</evidence>
<keyword evidence="12" id="KW-0137">Centromere</keyword>
<keyword evidence="4" id="KW-0158">Chromosome</keyword>
<dbReference type="Proteomes" id="UP000664940">
    <property type="component" value="Unassembled WGS sequence"/>
</dbReference>
<dbReference type="Gene3D" id="6.10.250.1400">
    <property type="match status" value="1"/>
</dbReference>
<dbReference type="InterPro" id="IPR033341">
    <property type="entry name" value="SKA3"/>
</dbReference>
<dbReference type="GO" id="GO:0000278">
    <property type="term" value="P:mitotic cell cycle"/>
    <property type="evidence" value="ECO:0007669"/>
    <property type="project" value="TreeGrafter"/>
</dbReference>
<comment type="subcellular location">
    <subcellularLocation>
        <location evidence="2">Chromosome</location>
        <location evidence="2">Centromere</location>
        <location evidence="2">Kinetochore</location>
    </subcellularLocation>
    <subcellularLocation>
        <location evidence="1">Cytoplasm</location>
        <location evidence="1">Cytoskeleton</location>
        <location evidence="1">Spindle</location>
    </subcellularLocation>
</comment>
<keyword evidence="10" id="KW-0206">Cytoskeleton</keyword>
<evidence type="ECO:0000256" key="2">
    <source>
        <dbReference type="ARBA" id="ARBA00004629"/>
    </source>
</evidence>
<keyword evidence="9" id="KW-0995">Kinetochore</keyword>
<dbReference type="AlphaFoldDB" id="A0A834ELW2"/>
<gene>
    <name evidence="13" type="ORF">HJG60_017301</name>
</gene>
<organism evidence="13 14">
    <name type="scientific">Phyllostomus discolor</name>
    <name type="common">pale spear-nosed bat</name>
    <dbReference type="NCBI Taxonomy" id="89673"/>
    <lineage>
        <taxon>Eukaryota</taxon>
        <taxon>Metazoa</taxon>
        <taxon>Chordata</taxon>
        <taxon>Craniata</taxon>
        <taxon>Vertebrata</taxon>
        <taxon>Euteleostomi</taxon>
        <taxon>Mammalia</taxon>
        <taxon>Eutheria</taxon>
        <taxon>Laurasiatheria</taxon>
        <taxon>Chiroptera</taxon>
        <taxon>Yangochiroptera</taxon>
        <taxon>Phyllostomidae</taxon>
        <taxon>Phyllostominae</taxon>
        <taxon>Phyllostomus</taxon>
    </lineage>
</organism>
<evidence type="ECO:0000256" key="10">
    <source>
        <dbReference type="ARBA" id="ARBA00023212"/>
    </source>
</evidence>
<comment type="similarity">
    <text evidence="3">Belongs to the SKA3 family.</text>
</comment>
<evidence type="ECO:0000256" key="8">
    <source>
        <dbReference type="ARBA" id="ARBA00022776"/>
    </source>
</evidence>
<dbReference type="PANTHER" id="PTHR48118:SF1">
    <property type="entry name" value="SPINDLE AND KINETOCHORE-ASSOCIATED PROTEIN 3"/>
    <property type="match status" value="1"/>
</dbReference>
<evidence type="ECO:0000256" key="5">
    <source>
        <dbReference type="ARBA" id="ARBA00022490"/>
    </source>
</evidence>
<keyword evidence="8" id="KW-0498">Mitosis</keyword>
<evidence type="ECO:0000256" key="6">
    <source>
        <dbReference type="ARBA" id="ARBA00022618"/>
    </source>
</evidence>
<dbReference type="GO" id="GO:0051301">
    <property type="term" value="P:cell division"/>
    <property type="evidence" value="ECO:0007669"/>
    <property type="project" value="UniProtKB-KW"/>
</dbReference>
<name>A0A834ELW2_9CHIR</name>
<dbReference type="GO" id="GO:0007059">
    <property type="term" value="P:chromosome segregation"/>
    <property type="evidence" value="ECO:0007669"/>
    <property type="project" value="InterPro"/>
</dbReference>
<dbReference type="GO" id="GO:0005876">
    <property type="term" value="C:spindle microtubule"/>
    <property type="evidence" value="ECO:0007669"/>
    <property type="project" value="TreeGrafter"/>
</dbReference>
<dbReference type="EMBL" id="JABVXQ010000003">
    <property type="protein sequence ID" value="KAF6121701.1"/>
    <property type="molecule type" value="Genomic_DNA"/>
</dbReference>
<dbReference type="PANTHER" id="PTHR48118">
    <property type="entry name" value="SPINDLE AND KINETOCHORE-ASSOCIATED PROTEIN 3"/>
    <property type="match status" value="1"/>
</dbReference>
<evidence type="ECO:0000256" key="7">
    <source>
        <dbReference type="ARBA" id="ARBA00022701"/>
    </source>
</evidence>
<reference evidence="13 14" key="1">
    <citation type="journal article" date="2020" name="Nature">
        <title>Six reference-quality genomes reveal evolution of bat adaptations.</title>
        <authorList>
            <person name="Jebb D."/>
            <person name="Huang Z."/>
            <person name="Pippel M."/>
            <person name="Hughes G.M."/>
            <person name="Lavrichenko K."/>
            <person name="Devanna P."/>
            <person name="Winkler S."/>
            <person name="Jermiin L.S."/>
            <person name="Skirmuntt E.C."/>
            <person name="Katzourakis A."/>
            <person name="Burkitt-Gray L."/>
            <person name="Ray D.A."/>
            <person name="Sullivan K.A.M."/>
            <person name="Roscito J.G."/>
            <person name="Kirilenko B.M."/>
            <person name="Davalos L.M."/>
            <person name="Corthals A.P."/>
            <person name="Power M.L."/>
            <person name="Jones G."/>
            <person name="Ransome R.D."/>
            <person name="Dechmann D.K.N."/>
            <person name="Locatelli A.G."/>
            <person name="Puechmaille S.J."/>
            <person name="Fedrigo O."/>
            <person name="Jarvis E.D."/>
            <person name="Hiller M."/>
            <person name="Vernes S.C."/>
            <person name="Myers E.W."/>
            <person name="Teeling E.C."/>
        </authorList>
    </citation>
    <scope>NUCLEOTIDE SEQUENCE [LARGE SCALE GENOMIC DNA]</scope>
    <source>
        <strain evidence="13">Bat1K_MPI-CBG_1</strain>
    </source>
</reference>
<keyword evidence="6" id="KW-0132">Cell division</keyword>